<protein>
    <submittedName>
        <fullName evidence="2">Membrane protein</fullName>
    </submittedName>
</protein>
<keyword evidence="1" id="KW-0812">Transmembrane</keyword>
<sequence length="66" mass="6904">MELMDFVSAILFSLGVLAVALAGGCIFSMLTVKKEDVECVVEKRIEYGVFGGACLAIAGLIGYALS</sequence>
<dbReference type="Proteomes" id="UP000027192">
    <property type="component" value="Unassembled WGS sequence"/>
</dbReference>
<dbReference type="RefSeq" id="WP_036748949.1">
    <property type="nucleotide sequence ID" value="NZ_JAGSGC010000002.1"/>
</dbReference>
<feature type="transmembrane region" description="Helical" evidence="1">
    <location>
        <begin position="44"/>
        <end position="65"/>
    </location>
</feature>
<keyword evidence="1" id="KW-1133">Transmembrane helix</keyword>
<evidence type="ECO:0000313" key="3">
    <source>
        <dbReference type="Proteomes" id="UP000027192"/>
    </source>
</evidence>
<organism evidence="2 3">
    <name type="scientific">Photobacterium galatheae</name>
    <dbReference type="NCBI Taxonomy" id="1654360"/>
    <lineage>
        <taxon>Bacteria</taxon>
        <taxon>Pseudomonadati</taxon>
        <taxon>Pseudomonadota</taxon>
        <taxon>Gammaproteobacteria</taxon>
        <taxon>Vibrionales</taxon>
        <taxon>Vibrionaceae</taxon>
        <taxon>Photobacterium</taxon>
    </lineage>
</organism>
<keyword evidence="1" id="KW-0472">Membrane</keyword>
<dbReference type="OrthoDB" id="5823396at2"/>
<dbReference type="EMBL" id="JMIB01000005">
    <property type="protein sequence ID" value="KDM92857.1"/>
    <property type="molecule type" value="Genomic_DNA"/>
</dbReference>
<gene>
    <name evidence="2" type="ORF">EA58_03615</name>
</gene>
<evidence type="ECO:0000256" key="1">
    <source>
        <dbReference type="SAM" id="Phobius"/>
    </source>
</evidence>
<comment type="caution">
    <text evidence="2">The sequence shown here is derived from an EMBL/GenBank/DDBJ whole genome shotgun (WGS) entry which is preliminary data.</text>
</comment>
<evidence type="ECO:0000313" key="2">
    <source>
        <dbReference type="EMBL" id="KDM92857.1"/>
    </source>
</evidence>
<name>A0A066RYU5_9GAMM</name>
<dbReference type="AlphaFoldDB" id="A0A066RYU5"/>
<reference evidence="2 3" key="1">
    <citation type="submission" date="2014-04" db="EMBL/GenBank/DDBJ databases">
        <title>Draft genome sequence of Photobacterium halotolerans S2753: a solonamide, ngercheumicin and holomycin producer.</title>
        <authorList>
            <person name="Machado H.R."/>
            <person name="Gram L."/>
        </authorList>
    </citation>
    <scope>NUCLEOTIDE SEQUENCE [LARGE SCALE GENOMIC DNA]</scope>
    <source>
        <strain evidence="2 3">S2753</strain>
    </source>
</reference>
<dbReference type="STRING" id="1654360.EA58_03615"/>
<keyword evidence="3" id="KW-1185">Reference proteome</keyword>
<accession>A0A066RYU5</accession>
<proteinExistence type="predicted"/>
<feature type="transmembrane region" description="Helical" evidence="1">
    <location>
        <begin position="6"/>
        <end position="32"/>
    </location>
</feature>